<dbReference type="AlphaFoldDB" id="A0A7Y9ZA54"/>
<feature type="domain" description="DUF2249" evidence="2">
    <location>
        <begin position="39"/>
        <end position="108"/>
    </location>
</feature>
<evidence type="ECO:0000256" key="1">
    <source>
        <dbReference type="SAM" id="MobiDB-lite"/>
    </source>
</evidence>
<keyword evidence="4" id="KW-1185">Reference proteome</keyword>
<accession>A0A7Y9ZA54</accession>
<evidence type="ECO:0000313" key="3">
    <source>
        <dbReference type="EMBL" id="NYI41030.1"/>
    </source>
</evidence>
<evidence type="ECO:0000259" key="2">
    <source>
        <dbReference type="Pfam" id="PF10006"/>
    </source>
</evidence>
<dbReference type="OrthoDB" id="8451629at2"/>
<evidence type="ECO:0000313" key="4">
    <source>
        <dbReference type="Proteomes" id="UP000547973"/>
    </source>
</evidence>
<reference evidence="3 4" key="1">
    <citation type="submission" date="2020-07" db="EMBL/GenBank/DDBJ databases">
        <title>Sequencing the genomes of 1000 actinobacteria strains.</title>
        <authorList>
            <person name="Klenk H.-P."/>
        </authorList>
    </citation>
    <scope>NUCLEOTIDE SEQUENCE [LARGE SCALE GENOMIC DNA]</scope>
    <source>
        <strain evidence="3 4">DSM 19970</strain>
    </source>
</reference>
<comment type="caution">
    <text evidence="3">The sequence shown here is derived from an EMBL/GenBank/DDBJ whole genome shotgun (WGS) entry which is preliminary data.</text>
</comment>
<dbReference type="RefSeq" id="WP_083971658.1">
    <property type="nucleotide sequence ID" value="NZ_BBRC01000007.1"/>
</dbReference>
<dbReference type="InterPro" id="IPR018720">
    <property type="entry name" value="DUF2249"/>
</dbReference>
<dbReference type="EMBL" id="JACBZO010000001">
    <property type="protein sequence ID" value="NYI41030.1"/>
    <property type="molecule type" value="Genomic_DNA"/>
</dbReference>
<feature type="region of interest" description="Disordered" evidence="1">
    <location>
        <begin position="90"/>
        <end position="110"/>
    </location>
</feature>
<name>A0A7Y9ZA54_9MICO</name>
<proteinExistence type="predicted"/>
<dbReference type="Pfam" id="PF10006">
    <property type="entry name" value="DUF2249"/>
    <property type="match status" value="1"/>
</dbReference>
<protein>
    <submittedName>
        <fullName evidence="3">Uncharacterized protein (DUF2249 family)</fullName>
    </submittedName>
</protein>
<sequence>MVDATSQNLLADDEAQPITQEGGCGGHCTCGAQDDTAPELDVRQIPPAIRHASIFGALGAIRAGESIVLIAPHAPVPLLEQLEASQPGEWTSTIAQSGPEEWRTRLTRAL</sequence>
<organism evidence="3 4">
    <name type="scientific">Demequina lutea</name>
    <dbReference type="NCBI Taxonomy" id="431489"/>
    <lineage>
        <taxon>Bacteria</taxon>
        <taxon>Bacillati</taxon>
        <taxon>Actinomycetota</taxon>
        <taxon>Actinomycetes</taxon>
        <taxon>Micrococcales</taxon>
        <taxon>Demequinaceae</taxon>
        <taxon>Demequina</taxon>
    </lineage>
</organism>
<dbReference type="Proteomes" id="UP000547973">
    <property type="component" value="Unassembled WGS sequence"/>
</dbReference>
<gene>
    <name evidence="3" type="ORF">BKA03_001149</name>
</gene>